<gene>
    <name evidence="2" type="ORF">llap_10595</name>
</gene>
<feature type="compositionally biased region" description="Basic and acidic residues" evidence="1">
    <location>
        <begin position="19"/>
        <end position="42"/>
    </location>
</feature>
<organism evidence="2 3">
    <name type="scientific">Limosa lapponica baueri</name>
    <dbReference type="NCBI Taxonomy" id="1758121"/>
    <lineage>
        <taxon>Eukaryota</taxon>
        <taxon>Metazoa</taxon>
        <taxon>Chordata</taxon>
        <taxon>Craniata</taxon>
        <taxon>Vertebrata</taxon>
        <taxon>Euteleostomi</taxon>
        <taxon>Archelosauria</taxon>
        <taxon>Archosauria</taxon>
        <taxon>Dinosauria</taxon>
        <taxon>Saurischia</taxon>
        <taxon>Theropoda</taxon>
        <taxon>Coelurosauria</taxon>
        <taxon>Aves</taxon>
        <taxon>Neognathae</taxon>
        <taxon>Neoaves</taxon>
        <taxon>Charadriiformes</taxon>
        <taxon>Scolopacidae</taxon>
        <taxon>Limosa</taxon>
    </lineage>
</organism>
<dbReference type="AlphaFoldDB" id="A0A2I0TZ56"/>
<sequence>MRRWSSLLACPRVQQEQQAKADEALKAKERSEEEAKKRKEEDQATLVEQVKRVKEIEAIESDSFVPQTFRSSKEVKKVKIGYLAVALLLQEYNVDWGCVVSGTAMTEKPFGP</sequence>
<dbReference type="Proteomes" id="UP000233556">
    <property type="component" value="Unassembled WGS sequence"/>
</dbReference>
<accession>A0A2I0TZ56</accession>
<feature type="region of interest" description="Disordered" evidence="1">
    <location>
        <begin position="15"/>
        <end position="42"/>
    </location>
</feature>
<evidence type="ECO:0000313" key="2">
    <source>
        <dbReference type="EMBL" id="PKU39100.1"/>
    </source>
</evidence>
<reference evidence="3" key="2">
    <citation type="submission" date="2017-12" db="EMBL/GenBank/DDBJ databases">
        <title>Genome sequence of the Bar-tailed Godwit (Limosa lapponica baueri).</title>
        <authorList>
            <person name="Lima N.C.B."/>
            <person name="Parody-Merino A.M."/>
            <person name="Battley P.F."/>
            <person name="Fidler A.E."/>
            <person name="Prosdocimi F."/>
        </authorList>
    </citation>
    <scope>NUCLEOTIDE SEQUENCE [LARGE SCALE GENOMIC DNA]</scope>
</reference>
<name>A0A2I0TZ56_LIMLA</name>
<proteinExistence type="predicted"/>
<evidence type="ECO:0000256" key="1">
    <source>
        <dbReference type="SAM" id="MobiDB-lite"/>
    </source>
</evidence>
<protein>
    <submittedName>
        <fullName evidence="2">Serine arginine-related protein 53</fullName>
    </submittedName>
</protein>
<keyword evidence="3" id="KW-1185">Reference proteome</keyword>
<dbReference type="OrthoDB" id="9946564at2759"/>
<dbReference type="EMBL" id="KZ506574">
    <property type="protein sequence ID" value="PKU39100.1"/>
    <property type="molecule type" value="Genomic_DNA"/>
</dbReference>
<evidence type="ECO:0000313" key="3">
    <source>
        <dbReference type="Proteomes" id="UP000233556"/>
    </source>
</evidence>
<reference evidence="3" key="1">
    <citation type="submission" date="2017-11" db="EMBL/GenBank/DDBJ databases">
        <authorList>
            <person name="Lima N.C."/>
            <person name="Parody-Merino A.M."/>
            <person name="Battley P.F."/>
            <person name="Fidler A.E."/>
            <person name="Prosdocimi F."/>
        </authorList>
    </citation>
    <scope>NUCLEOTIDE SEQUENCE [LARGE SCALE GENOMIC DNA]</scope>
</reference>